<dbReference type="OrthoDB" id="2474573at2"/>
<dbReference type="Proteomes" id="UP000530514">
    <property type="component" value="Unassembled WGS sequence"/>
</dbReference>
<protein>
    <submittedName>
        <fullName evidence="1">Uncharacterized protein</fullName>
    </submittedName>
</protein>
<dbReference type="EMBL" id="JACEIP010000024">
    <property type="protein sequence ID" value="MBA4543953.1"/>
    <property type="molecule type" value="Genomic_DNA"/>
</dbReference>
<name>A0A7W1XCB5_9BACL</name>
<evidence type="ECO:0000313" key="2">
    <source>
        <dbReference type="Proteomes" id="UP000530514"/>
    </source>
</evidence>
<organism evidence="1 2">
    <name type="scientific">Thermoactinomyces daqus</name>
    <dbReference type="NCBI Taxonomy" id="1329516"/>
    <lineage>
        <taxon>Bacteria</taxon>
        <taxon>Bacillati</taxon>
        <taxon>Bacillota</taxon>
        <taxon>Bacilli</taxon>
        <taxon>Bacillales</taxon>
        <taxon>Thermoactinomycetaceae</taxon>
        <taxon>Thermoactinomyces</taxon>
    </lineage>
</organism>
<accession>A0A7W1XCB5</accession>
<dbReference type="AlphaFoldDB" id="A0A7W1XCB5"/>
<comment type="caution">
    <text evidence="1">The sequence shown here is derived from an EMBL/GenBank/DDBJ whole genome shotgun (WGS) entry which is preliminary data.</text>
</comment>
<keyword evidence="2" id="KW-1185">Reference proteome</keyword>
<sequence length="110" mass="12441">MKLRMKALAGISCPDHKMDRILKAQGFRSSHNQPPVYNMEIRDAASGGTYRLTLPTSFKKKEHRTKYLGLDTPTIKLQSPMNSKFESFVPEPVVTAVWGKIEEIASYLKS</sequence>
<gene>
    <name evidence="1" type="ORF">H1164_13765</name>
</gene>
<evidence type="ECO:0000313" key="1">
    <source>
        <dbReference type="EMBL" id="MBA4543953.1"/>
    </source>
</evidence>
<reference evidence="1 2" key="1">
    <citation type="submission" date="2020-07" db="EMBL/GenBank/DDBJ databases">
        <authorList>
            <person name="Feng H."/>
        </authorList>
    </citation>
    <scope>NUCLEOTIDE SEQUENCE [LARGE SCALE GENOMIC DNA]</scope>
    <source>
        <strain evidence="2">s-11</strain>
    </source>
</reference>
<dbReference type="RefSeq" id="WP_033101675.1">
    <property type="nucleotide sequence ID" value="NZ_JACEIP010000024.1"/>
</dbReference>
<proteinExistence type="predicted"/>